<dbReference type="InterPro" id="IPR001296">
    <property type="entry name" value="Glyco_trans_1"/>
</dbReference>
<gene>
    <name evidence="3" type="ORF">PITCH_A1710014</name>
</gene>
<feature type="domain" description="Glycosyltransferase subfamily 4-like N-terminal" evidence="2">
    <location>
        <begin position="21"/>
        <end position="168"/>
    </location>
</feature>
<organism evidence="3">
    <name type="scientific">uncultured Desulfobacterium sp</name>
    <dbReference type="NCBI Taxonomy" id="201089"/>
    <lineage>
        <taxon>Bacteria</taxon>
        <taxon>Pseudomonadati</taxon>
        <taxon>Thermodesulfobacteriota</taxon>
        <taxon>Desulfobacteria</taxon>
        <taxon>Desulfobacterales</taxon>
        <taxon>Desulfobacteriaceae</taxon>
        <taxon>Desulfobacterium</taxon>
        <taxon>environmental samples</taxon>
    </lineage>
</organism>
<evidence type="ECO:0000259" key="2">
    <source>
        <dbReference type="Pfam" id="PF13439"/>
    </source>
</evidence>
<dbReference type="SUPFAM" id="SSF53756">
    <property type="entry name" value="UDP-Glycosyltransferase/glycogen phosphorylase"/>
    <property type="match status" value="1"/>
</dbReference>
<evidence type="ECO:0008006" key="4">
    <source>
        <dbReference type="Google" id="ProtNLM"/>
    </source>
</evidence>
<evidence type="ECO:0000313" key="3">
    <source>
        <dbReference type="EMBL" id="SPD73165.1"/>
    </source>
</evidence>
<name>A0A445MUM4_9BACT</name>
<dbReference type="CDD" id="cd03801">
    <property type="entry name" value="GT4_PimA-like"/>
    <property type="match status" value="1"/>
</dbReference>
<dbReference type="Pfam" id="PF13439">
    <property type="entry name" value="Glyco_transf_4"/>
    <property type="match status" value="1"/>
</dbReference>
<feature type="domain" description="Glycosyl transferase family 1" evidence="1">
    <location>
        <begin position="177"/>
        <end position="342"/>
    </location>
</feature>
<dbReference type="GO" id="GO:0016757">
    <property type="term" value="F:glycosyltransferase activity"/>
    <property type="evidence" value="ECO:0007669"/>
    <property type="project" value="InterPro"/>
</dbReference>
<proteinExistence type="predicted"/>
<evidence type="ECO:0000259" key="1">
    <source>
        <dbReference type="Pfam" id="PF00534"/>
    </source>
</evidence>
<dbReference type="InterPro" id="IPR028098">
    <property type="entry name" value="Glyco_trans_4-like_N"/>
</dbReference>
<reference evidence="3" key="1">
    <citation type="submission" date="2018-01" db="EMBL/GenBank/DDBJ databases">
        <authorList>
            <person name="Regsiter A."/>
            <person name="William W."/>
        </authorList>
    </citation>
    <scope>NUCLEOTIDE SEQUENCE</scope>
    <source>
        <strain evidence="3">TRIP AH-1</strain>
    </source>
</reference>
<protein>
    <recommendedName>
        <fullName evidence="4">Glycosyltransferase</fullName>
    </recommendedName>
</protein>
<dbReference type="PANTHER" id="PTHR12526">
    <property type="entry name" value="GLYCOSYLTRANSFERASE"/>
    <property type="match status" value="1"/>
</dbReference>
<sequence length="366" mass="40948">MGNAVIDKPKKIAVLLPSMNVGGAERLVLEELKYLKDDPRFSFEVHLVFEKGIFFNELCRLGINVNVWNAPHKSLRMLKVYLNIIMHLRRTGCELLHCHLLNSIGSLLGFFAGIPTITTAHGDIAFGYWERIGFKKSTLVLGCGEKVAQNISRFVKKSKIGILNNAIHCHPQKTIKKRTNIEQMGIPVNSVILLSLGRLTKQKGYDILIRAMQQVVVEVPEAVLLIGGDGDDKQQLQNLIKKLSLDKHIQLLGIVENTHELIESCDLYINCSRWEGLPITLLEAMSHAKPIIATKTGGNPDVIIDGKTGILVESEDEDSLVNAILELIHDSAMQKNLAMNAKTLFLAEYGIEKHCERLAEYYKRIV</sequence>
<dbReference type="PANTHER" id="PTHR12526:SF630">
    <property type="entry name" value="GLYCOSYLTRANSFERASE"/>
    <property type="match status" value="1"/>
</dbReference>
<dbReference type="EMBL" id="OJIN01000081">
    <property type="protein sequence ID" value="SPD73165.1"/>
    <property type="molecule type" value="Genomic_DNA"/>
</dbReference>
<dbReference type="Gene3D" id="3.40.50.2000">
    <property type="entry name" value="Glycogen Phosphorylase B"/>
    <property type="match status" value="2"/>
</dbReference>
<accession>A0A445MUM4</accession>
<dbReference type="AlphaFoldDB" id="A0A445MUM4"/>
<dbReference type="Pfam" id="PF00534">
    <property type="entry name" value="Glycos_transf_1"/>
    <property type="match status" value="1"/>
</dbReference>